<dbReference type="SUPFAM" id="SSF56281">
    <property type="entry name" value="Metallo-hydrolase/oxidoreductase"/>
    <property type="match status" value="1"/>
</dbReference>
<dbReference type="AlphaFoldDB" id="A0A6A6IXB0"/>
<dbReference type="CDD" id="cd07730">
    <property type="entry name" value="metallo-hydrolase-like_MBL-fold"/>
    <property type="match status" value="1"/>
</dbReference>
<dbReference type="PANTHER" id="PTHR42978">
    <property type="entry name" value="QUORUM-QUENCHING LACTONASE YTNP-RELATED-RELATED"/>
    <property type="match status" value="1"/>
</dbReference>
<evidence type="ECO:0000256" key="4">
    <source>
        <dbReference type="ARBA" id="ARBA00022833"/>
    </source>
</evidence>
<dbReference type="InterPro" id="IPR051013">
    <property type="entry name" value="MBL_superfamily_lactonases"/>
</dbReference>
<evidence type="ECO:0000313" key="7">
    <source>
        <dbReference type="Proteomes" id="UP000800094"/>
    </source>
</evidence>
<gene>
    <name evidence="6" type="ORF">BU26DRAFT_478268</name>
</gene>
<dbReference type="GeneID" id="54578965"/>
<evidence type="ECO:0000256" key="1">
    <source>
        <dbReference type="ARBA" id="ARBA00007749"/>
    </source>
</evidence>
<dbReference type="RefSeq" id="XP_033688827.1">
    <property type="nucleotide sequence ID" value="XM_033825635.1"/>
</dbReference>
<reference evidence="6" key="1">
    <citation type="journal article" date="2020" name="Stud. Mycol.">
        <title>101 Dothideomycetes genomes: a test case for predicting lifestyles and emergence of pathogens.</title>
        <authorList>
            <person name="Haridas S."/>
            <person name="Albert R."/>
            <person name="Binder M."/>
            <person name="Bloem J."/>
            <person name="Labutti K."/>
            <person name="Salamov A."/>
            <person name="Andreopoulos B."/>
            <person name="Baker S."/>
            <person name="Barry K."/>
            <person name="Bills G."/>
            <person name="Bluhm B."/>
            <person name="Cannon C."/>
            <person name="Castanera R."/>
            <person name="Culley D."/>
            <person name="Daum C."/>
            <person name="Ezra D."/>
            <person name="Gonzalez J."/>
            <person name="Henrissat B."/>
            <person name="Kuo A."/>
            <person name="Liang C."/>
            <person name="Lipzen A."/>
            <person name="Lutzoni F."/>
            <person name="Magnuson J."/>
            <person name="Mondo S."/>
            <person name="Nolan M."/>
            <person name="Ohm R."/>
            <person name="Pangilinan J."/>
            <person name="Park H.-J."/>
            <person name="Ramirez L."/>
            <person name="Alfaro M."/>
            <person name="Sun H."/>
            <person name="Tritt A."/>
            <person name="Yoshinaga Y."/>
            <person name="Zwiers L.-H."/>
            <person name="Turgeon B."/>
            <person name="Goodwin S."/>
            <person name="Spatafora J."/>
            <person name="Crous P."/>
            <person name="Grigoriev I."/>
        </authorList>
    </citation>
    <scope>NUCLEOTIDE SEQUENCE</scope>
    <source>
        <strain evidence="6">CBS 122368</strain>
    </source>
</reference>
<dbReference type="PANTHER" id="PTHR42978:SF5">
    <property type="entry name" value="METALLO-BETA-LACTAMASE DOMAIN-CONTAINING PROTEIN"/>
    <property type="match status" value="1"/>
</dbReference>
<comment type="similarity">
    <text evidence="1">Belongs to the metallo-beta-lactamase superfamily.</text>
</comment>
<dbReference type="InterPro" id="IPR001279">
    <property type="entry name" value="Metallo-B-lactamas"/>
</dbReference>
<evidence type="ECO:0000313" key="6">
    <source>
        <dbReference type="EMBL" id="KAF2253823.1"/>
    </source>
</evidence>
<dbReference type="Pfam" id="PF00753">
    <property type="entry name" value="Lactamase_B"/>
    <property type="match status" value="1"/>
</dbReference>
<dbReference type="GO" id="GO:0046872">
    <property type="term" value="F:metal ion binding"/>
    <property type="evidence" value="ECO:0007669"/>
    <property type="project" value="UniProtKB-KW"/>
</dbReference>
<keyword evidence="2" id="KW-0479">Metal-binding</keyword>
<dbReference type="GO" id="GO:0016787">
    <property type="term" value="F:hydrolase activity"/>
    <property type="evidence" value="ECO:0007669"/>
    <property type="project" value="UniProtKB-KW"/>
</dbReference>
<organism evidence="6 7">
    <name type="scientific">Trematosphaeria pertusa</name>
    <dbReference type="NCBI Taxonomy" id="390896"/>
    <lineage>
        <taxon>Eukaryota</taxon>
        <taxon>Fungi</taxon>
        <taxon>Dikarya</taxon>
        <taxon>Ascomycota</taxon>
        <taxon>Pezizomycotina</taxon>
        <taxon>Dothideomycetes</taxon>
        <taxon>Pleosporomycetidae</taxon>
        <taxon>Pleosporales</taxon>
        <taxon>Massarineae</taxon>
        <taxon>Trematosphaeriaceae</taxon>
        <taxon>Trematosphaeria</taxon>
    </lineage>
</organism>
<evidence type="ECO:0000256" key="3">
    <source>
        <dbReference type="ARBA" id="ARBA00022801"/>
    </source>
</evidence>
<name>A0A6A6IXB0_9PLEO</name>
<dbReference type="InterPro" id="IPR036866">
    <property type="entry name" value="RibonucZ/Hydroxyglut_hydro"/>
</dbReference>
<keyword evidence="7" id="KW-1185">Reference proteome</keyword>
<dbReference type="Proteomes" id="UP000800094">
    <property type="component" value="Unassembled WGS sequence"/>
</dbReference>
<protein>
    <submittedName>
        <fullName evidence="6">Metallo-beta-lactamase superfamily protein</fullName>
    </submittedName>
</protein>
<dbReference type="EMBL" id="ML987191">
    <property type="protein sequence ID" value="KAF2253823.1"/>
    <property type="molecule type" value="Genomic_DNA"/>
</dbReference>
<keyword evidence="4" id="KW-0862">Zinc</keyword>
<keyword evidence="3" id="KW-0378">Hydrolase</keyword>
<dbReference type="OrthoDB" id="10250730at2759"/>
<proteinExistence type="inferred from homology"/>
<evidence type="ECO:0000259" key="5">
    <source>
        <dbReference type="Pfam" id="PF00753"/>
    </source>
</evidence>
<accession>A0A6A6IXB0</accession>
<feature type="domain" description="Metallo-beta-lactamase" evidence="5">
    <location>
        <begin position="49"/>
        <end position="152"/>
    </location>
</feature>
<evidence type="ECO:0000256" key="2">
    <source>
        <dbReference type="ARBA" id="ARBA00022723"/>
    </source>
</evidence>
<dbReference type="Gene3D" id="3.60.15.10">
    <property type="entry name" value="Ribonuclease Z/Hydroxyacylglutathione hydrolase-like"/>
    <property type="match status" value="1"/>
</dbReference>
<sequence>MSSLNLPKSNSSVSVSIIDTTAWAYKIPCEMLFYPRFKGLKTFDLCSYAFLITHANGDSKRRLLFDLGIRKDWKNLVPDMVEKFQKWGTAIEVGKGVADILQDNNVNLDELEAIIWSHLHWDHTGNPSTFPESVKVVMGPGIKDKCMPGWPKNPDSEFNEADIAGHEVVEISRNDFDMEIGGMGAWDYFGDGSFYILDAPGHALGHVNALARTSVSPESFIFMAADSAHLGGELRPSDTLPLPELIDVPGLQLCPCPSSVLLREHPRNSSTLPFLGLDPSFPLNLKDAEQTIERLQAFDADERVLVVFAHDVSLFDIVDFFPATANEWRQKGWKEKGRWSFLPHLQKVARGEGGSY</sequence>